<evidence type="ECO:0000313" key="5">
    <source>
        <dbReference type="Proteomes" id="UP000220102"/>
    </source>
</evidence>
<evidence type="ECO:0000256" key="1">
    <source>
        <dbReference type="SAM" id="Coils"/>
    </source>
</evidence>
<name>A0A2A8CUG5_9BACT</name>
<protein>
    <recommendedName>
        <fullName evidence="6">Peptidase S74 domain-containing protein</fullName>
    </recommendedName>
</protein>
<sequence length="738" mass="75067">MPIDIRRLFVVCLLLAVAGTLPRSAQAQKTPFTYQGYLEDGGAPASGIFDFRFRLYDAETNGSQLGTTIQFDDVQVNDGVFAVELDFGKAFFSSNPSYLEVAVRDGASTDSYTSLSPREAMRPTPASILAQRAMSLPNVSVDGNGKVGVGTTSPTSPLTVNGAIESTSGGIIFPDGTTQTSASTSQGNVWMLGGNSGTDPSTGDVLGTTDDSPLELHVNGTRGLRIEPATDSDGYITPNVIAGHPANSVASGVDGATIAGGGSVNPENNWNWQNEVTADHGTIGGGQANVASGRTSTISGGYSNDASGSHATIAGGRSNTSGESYATVGGGWNNTATGTTSTISGGGGNEASAEDATVSGGEGNTASDSYATVAGGRDNTASGFASSVGGGSDNIATGTYAIVAGGYSNEARARNSFAAGEGATVEDAHEGTFVWSDNSQTTFNRFVSTAPYQFLIRAAGGVGIGTNAPLSQLHVEESITGSATLANHVATIENTSASTTDGPDVLALKTSMTSPDGSANFVTFYDGNDSAVGSIEGNGSGGVVYTSGGADFAEMLPHARAGESLSPGDVVGMIGGEITQNTDGADRLMVITDRPAVLGNIHADNGSPVAFVGQVPVTVEGTVNVGDLLVASGKNDGTARAVAPDAWSPDTDGPIAGRAWTAKQGSGRGTVTAEVGLSDTDALVQQIQKQREAMNVQQAEIDALREQVQQLQSVHERLRRLEAAMDRSEGTSPSPARR</sequence>
<dbReference type="RefSeq" id="WP_098077286.1">
    <property type="nucleotide sequence ID" value="NZ_PDEQ01000008.1"/>
</dbReference>
<feature type="region of interest" description="Disordered" evidence="2">
    <location>
        <begin position="332"/>
        <end position="365"/>
    </location>
</feature>
<evidence type="ECO:0008006" key="6">
    <source>
        <dbReference type="Google" id="ProtNLM"/>
    </source>
</evidence>
<feature type="chain" id="PRO_5012134128" description="Peptidase S74 domain-containing protein" evidence="3">
    <location>
        <begin position="28"/>
        <end position="738"/>
    </location>
</feature>
<dbReference type="Proteomes" id="UP000220102">
    <property type="component" value="Unassembled WGS sequence"/>
</dbReference>
<feature type="compositionally biased region" description="Low complexity" evidence="2">
    <location>
        <begin position="333"/>
        <end position="343"/>
    </location>
</feature>
<dbReference type="AlphaFoldDB" id="A0A2A8CUG5"/>
<proteinExistence type="predicted"/>
<dbReference type="Gene3D" id="2.150.10.10">
    <property type="entry name" value="Serralysin-like metalloprotease, C-terminal"/>
    <property type="match status" value="1"/>
</dbReference>
<evidence type="ECO:0000313" key="4">
    <source>
        <dbReference type="EMBL" id="PEN12222.1"/>
    </source>
</evidence>
<dbReference type="InterPro" id="IPR011049">
    <property type="entry name" value="Serralysin-like_metalloprot_C"/>
</dbReference>
<dbReference type="OrthoDB" id="9765957at2"/>
<accession>A0A2A8CUG5</accession>
<keyword evidence="3" id="KW-0732">Signal</keyword>
<comment type="caution">
    <text evidence="4">The sequence shown here is derived from an EMBL/GenBank/DDBJ whole genome shotgun (WGS) entry which is preliminary data.</text>
</comment>
<dbReference type="CDD" id="cd12819">
    <property type="entry name" value="LbR_vir_like"/>
    <property type="match status" value="1"/>
</dbReference>
<feature type="signal peptide" evidence="3">
    <location>
        <begin position="1"/>
        <end position="27"/>
    </location>
</feature>
<evidence type="ECO:0000256" key="2">
    <source>
        <dbReference type="SAM" id="MobiDB-lite"/>
    </source>
</evidence>
<keyword evidence="1" id="KW-0175">Coiled coil</keyword>
<feature type="coiled-coil region" evidence="1">
    <location>
        <begin position="687"/>
        <end position="731"/>
    </location>
</feature>
<evidence type="ECO:0000256" key="3">
    <source>
        <dbReference type="SAM" id="SignalP"/>
    </source>
</evidence>
<dbReference type="Gene3D" id="2.40.300.10">
    <property type="entry name" value="Head decoration protein D"/>
    <property type="match status" value="1"/>
</dbReference>
<keyword evidence="5" id="KW-1185">Reference proteome</keyword>
<dbReference type="EMBL" id="PDEQ01000008">
    <property type="protein sequence ID" value="PEN12222.1"/>
    <property type="molecule type" value="Genomic_DNA"/>
</dbReference>
<reference evidence="4 5" key="1">
    <citation type="submission" date="2017-10" db="EMBL/GenBank/DDBJ databases">
        <title>Draft genome of Longibacter Salinarum.</title>
        <authorList>
            <person name="Goh K.M."/>
            <person name="Shamsir M.S."/>
            <person name="Lim S.W."/>
        </authorList>
    </citation>
    <scope>NUCLEOTIDE SEQUENCE [LARGE SCALE GENOMIC DNA]</scope>
    <source>
        <strain evidence="4 5">KCTC 52045</strain>
    </source>
</reference>
<organism evidence="4 5">
    <name type="scientific">Longibacter salinarum</name>
    <dbReference type="NCBI Taxonomy" id="1850348"/>
    <lineage>
        <taxon>Bacteria</taxon>
        <taxon>Pseudomonadati</taxon>
        <taxon>Rhodothermota</taxon>
        <taxon>Rhodothermia</taxon>
        <taxon>Rhodothermales</taxon>
        <taxon>Salisaetaceae</taxon>
        <taxon>Longibacter</taxon>
    </lineage>
</organism>
<gene>
    <name evidence="4" type="ORF">CRI94_14375</name>
</gene>